<feature type="signal peptide" evidence="2">
    <location>
        <begin position="1"/>
        <end position="23"/>
    </location>
</feature>
<dbReference type="EMBL" id="JBDODL010007364">
    <property type="protein sequence ID" value="MES1923637.1"/>
    <property type="molecule type" value="Genomic_DNA"/>
</dbReference>
<keyword evidence="4" id="KW-1185">Reference proteome</keyword>
<proteinExistence type="predicted"/>
<feature type="chain" id="PRO_5046947150" evidence="2">
    <location>
        <begin position="24"/>
        <end position="115"/>
    </location>
</feature>
<gene>
    <name evidence="3" type="ORF">MHBO_005253</name>
</gene>
<feature type="non-terminal residue" evidence="3">
    <location>
        <position position="115"/>
    </location>
</feature>
<comment type="caution">
    <text evidence="3">The sequence shown here is derived from an EMBL/GenBank/DDBJ whole genome shotgun (WGS) entry which is preliminary data.</text>
</comment>
<protein>
    <submittedName>
        <fullName evidence="3">Uncharacterized protein</fullName>
    </submittedName>
</protein>
<feature type="region of interest" description="Disordered" evidence="1">
    <location>
        <begin position="95"/>
        <end position="115"/>
    </location>
</feature>
<accession>A0ABV2AVE2</accession>
<dbReference type="Proteomes" id="UP001439008">
    <property type="component" value="Unassembled WGS sequence"/>
</dbReference>
<evidence type="ECO:0000313" key="4">
    <source>
        <dbReference type="Proteomes" id="UP001439008"/>
    </source>
</evidence>
<reference evidence="3 4" key="1">
    <citation type="journal article" date="2024" name="BMC Biol.">
        <title>Comparative genomics of Ascetosporea gives new insight into the evolutionary basis for animal parasitism in Rhizaria.</title>
        <authorList>
            <person name="Hiltunen Thoren M."/>
            <person name="Onut-Brannstrom I."/>
            <person name="Alfjorden A."/>
            <person name="Peckova H."/>
            <person name="Swords F."/>
            <person name="Hooper C."/>
            <person name="Holzer A.S."/>
            <person name="Bass D."/>
            <person name="Burki F."/>
        </authorList>
    </citation>
    <scope>NUCLEOTIDE SEQUENCE [LARGE SCALE GENOMIC DNA]</scope>
    <source>
        <strain evidence="3">20-A016</strain>
    </source>
</reference>
<sequence>MHFIRHMYFGCFFFLSEIIFTDISEIPIQCKNSEETTLCVDIIDCSSVNRQAFHVTCVDRFTKDQFMHIQIYRHFKPHHYKNEFRSYITRQSLEMGRPFKPRPEKPSPRFISFVP</sequence>
<evidence type="ECO:0000256" key="1">
    <source>
        <dbReference type="SAM" id="MobiDB-lite"/>
    </source>
</evidence>
<name>A0ABV2AVE2_9EUKA</name>
<keyword evidence="2" id="KW-0732">Signal</keyword>
<organism evidence="3 4">
    <name type="scientific">Bonamia ostreae</name>
    <dbReference type="NCBI Taxonomy" id="126728"/>
    <lineage>
        <taxon>Eukaryota</taxon>
        <taxon>Sar</taxon>
        <taxon>Rhizaria</taxon>
        <taxon>Endomyxa</taxon>
        <taxon>Ascetosporea</taxon>
        <taxon>Haplosporida</taxon>
        <taxon>Bonamia</taxon>
    </lineage>
</organism>
<evidence type="ECO:0000313" key="3">
    <source>
        <dbReference type="EMBL" id="MES1923637.1"/>
    </source>
</evidence>
<evidence type="ECO:0000256" key="2">
    <source>
        <dbReference type="SAM" id="SignalP"/>
    </source>
</evidence>